<evidence type="ECO:0000256" key="3">
    <source>
        <dbReference type="ARBA" id="ARBA00007353"/>
    </source>
</evidence>
<accession>A0A8S0Y068</accession>
<dbReference type="GO" id="GO:0017061">
    <property type="term" value="F:S-methyl-5-thioadenosine phosphorylase activity"/>
    <property type="evidence" value="ECO:0007669"/>
    <property type="project" value="UniProtKB-EC"/>
</dbReference>
<comment type="similarity">
    <text evidence="3 11">Belongs to the purine nucleoside phosphorylase YfiH/LACC1 family.</text>
</comment>
<comment type="catalytic activity">
    <reaction evidence="10">
        <text>S-methyl-5'-thioadenosine + phosphate = 5-(methylsulfanyl)-alpha-D-ribose 1-phosphate + adenine</text>
        <dbReference type="Rhea" id="RHEA:11852"/>
        <dbReference type="ChEBI" id="CHEBI:16708"/>
        <dbReference type="ChEBI" id="CHEBI:17509"/>
        <dbReference type="ChEBI" id="CHEBI:43474"/>
        <dbReference type="ChEBI" id="CHEBI:58533"/>
        <dbReference type="EC" id="2.4.2.28"/>
    </reaction>
    <physiologicalReaction direction="left-to-right" evidence="10">
        <dbReference type="Rhea" id="RHEA:11853"/>
    </physiologicalReaction>
</comment>
<comment type="catalytic activity">
    <reaction evidence="9">
        <text>adenosine + phosphate = alpha-D-ribose 1-phosphate + adenine</text>
        <dbReference type="Rhea" id="RHEA:27642"/>
        <dbReference type="ChEBI" id="CHEBI:16335"/>
        <dbReference type="ChEBI" id="CHEBI:16708"/>
        <dbReference type="ChEBI" id="CHEBI:43474"/>
        <dbReference type="ChEBI" id="CHEBI:57720"/>
        <dbReference type="EC" id="2.4.2.1"/>
    </reaction>
    <physiologicalReaction direction="left-to-right" evidence="9">
        <dbReference type="Rhea" id="RHEA:27643"/>
    </physiologicalReaction>
</comment>
<gene>
    <name evidence="13" type="ORF">DEACI_0178</name>
    <name evidence="12" type="ORF">DEACI_3700</name>
</gene>
<dbReference type="PANTHER" id="PTHR30616:SF2">
    <property type="entry name" value="PURINE NUCLEOSIDE PHOSPHORYLASE LACC1"/>
    <property type="match status" value="1"/>
</dbReference>
<evidence type="ECO:0000256" key="5">
    <source>
        <dbReference type="ARBA" id="ARBA00022723"/>
    </source>
</evidence>
<dbReference type="InterPro" id="IPR038371">
    <property type="entry name" value="Cu_polyphenol_OxRdtase_sf"/>
</dbReference>
<dbReference type="GO" id="GO:0016787">
    <property type="term" value="F:hydrolase activity"/>
    <property type="evidence" value="ECO:0007669"/>
    <property type="project" value="UniProtKB-KW"/>
</dbReference>
<dbReference type="Gene3D" id="3.60.140.10">
    <property type="entry name" value="CNF1/YfiH-like putative cysteine hydrolases"/>
    <property type="match status" value="1"/>
</dbReference>
<comment type="function">
    <text evidence="2">Purine nucleoside enzyme that catalyzes the phosphorolysis of adenosine and inosine nucleosides, yielding D-ribose 1-phosphate and the respective free bases, adenine and hypoxanthine. Also catalyzes the phosphorolysis of S-methyl-5'-thioadenosine into adenine and S-methyl-5-thio-alpha-D-ribose 1-phosphate. Also has adenosine deaminase activity.</text>
</comment>
<reference evidence="13" key="1">
    <citation type="submission" date="2014-11" db="EMBL/GenBank/DDBJ databases">
        <authorList>
            <person name="Hornung B.V."/>
        </authorList>
    </citation>
    <scope>NUCLEOTIDE SEQUENCE</scope>
    <source>
        <strain evidence="13">INE</strain>
    </source>
</reference>
<dbReference type="InterPro" id="IPR011324">
    <property type="entry name" value="Cytotoxic_necrot_fac-like_cat"/>
</dbReference>
<evidence type="ECO:0000313" key="12">
    <source>
        <dbReference type="EMBL" id="CAA7602877.1"/>
    </source>
</evidence>
<protein>
    <recommendedName>
        <fullName evidence="11">Purine nucleoside phosphorylase</fullName>
    </recommendedName>
</protein>
<keyword evidence="4" id="KW-0808">Transferase</keyword>
<name>A0A8S0Y068_9FIRM</name>
<keyword evidence="6" id="KW-0378">Hydrolase</keyword>
<dbReference type="NCBIfam" id="TIGR00726">
    <property type="entry name" value="peptidoglycan editing factor PgeF"/>
    <property type="match status" value="1"/>
</dbReference>
<evidence type="ECO:0000256" key="1">
    <source>
        <dbReference type="ARBA" id="ARBA00000553"/>
    </source>
</evidence>
<evidence type="ECO:0000256" key="8">
    <source>
        <dbReference type="ARBA" id="ARBA00047989"/>
    </source>
</evidence>
<dbReference type="RefSeq" id="WP_240986898.1">
    <property type="nucleotide sequence ID" value="NZ_CDGJ01000003.1"/>
</dbReference>
<dbReference type="SUPFAM" id="SSF64438">
    <property type="entry name" value="CNF1/YfiH-like putative cysteine hydrolases"/>
    <property type="match status" value="1"/>
</dbReference>
<evidence type="ECO:0000256" key="6">
    <source>
        <dbReference type="ARBA" id="ARBA00022801"/>
    </source>
</evidence>
<dbReference type="KEGG" id="aacx:DEACI_3700"/>
<dbReference type="Proteomes" id="UP001071230">
    <property type="component" value="Unassembled WGS sequence"/>
</dbReference>
<evidence type="ECO:0000256" key="9">
    <source>
        <dbReference type="ARBA" id="ARBA00048968"/>
    </source>
</evidence>
<comment type="catalytic activity">
    <reaction evidence="1">
        <text>inosine + phosphate = alpha-D-ribose 1-phosphate + hypoxanthine</text>
        <dbReference type="Rhea" id="RHEA:27646"/>
        <dbReference type="ChEBI" id="CHEBI:17368"/>
        <dbReference type="ChEBI" id="CHEBI:17596"/>
        <dbReference type="ChEBI" id="CHEBI:43474"/>
        <dbReference type="ChEBI" id="CHEBI:57720"/>
        <dbReference type="EC" id="2.4.2.1"/>
    </reaction>
    <physiologicalReaction direction="left-to-right" evidence="1">
        <dbReference type="Rhea" id="RHEA:27647"/>
    </physiologicalReaction>
</comment>
<dbReference type="GO" id="GO:0005507">
    <property type="term" value="F:copper ion binding"/>
    <property type="evidence" value="ECO:0007669"/>
    <property type="project" value="TreeGrafter"/>
</dbReference>
<proteinExistence type="inferred from homology"/>
<organism evidence="12">
    <name type="scientific">Acididesulfobacillus acetoxydans</name>
    <dbReference type="NCBI Taxonomy" id="1561005"/>
    <lineage>
        <taxon>Bacteria</taxon>
        <taxon>Bacillati</taxon>
        <taxon>Bacillota</taxon>
        <taxon>Clostridia</taxon>
        <taxon>Eubacteriales</taxon>
        <taxon>Peptococcaceae</taxon>
        <taxon>Acididesulfobacillus</taxon>
    </lineage>
</organism>
<keyword evidence="14" id="KW-1185">Reference proteome</keyword>
<dbReference type="AlphaFoldDB" id="A0A8S0Y068"/>
<keyword evidence="7" id="KW-0862">Zinc</keyword>
<dbReference type="Pfam" id="PF02578">
    <property type="entry name" value="Cu-oxidase_4"/>
    <property type="match status" value="1"/>
</dbReference>
<evidence type="ECO:0000313" key="14">
    <source>
        <dbReference type="Proteomes" id="UP001071230"/>
    </source>
</evidence>
<evidence type="ECO:0000256" key="11">
    <source>
        <dbReference type="RuleBase" id="RU361274"/>
    </source>
</evidence>
<sequence length="271" mass="29281">MEWKWVKEGQAYLRLDWEEEQVEAGFSVREGGVSTGAFASLNLGFHVGDEAAAVLVNRERWLGVWGAGRRDAVVGEQVHGTEVVWVTEAEAGRGSGEIGSALPGADGLLTQSSLGLMAFFADCTPLYFYDPKIRAVGLAHAGWRGTAGKIGLRVLEALAKRGGKSGDVRVAVGPSIGPCCYEVDERVAAYFRREFSETPFLKATRPGHYRLDLWQANIETLVGAGVLPGRIATAGLCTSCHPEYFYSHRRDGVPTGRMAAWIRLKPAAAEA</sequence>
<evidence type="ECO:0000256" key="4">
    <source>
        <dbReference type="ARBA" id="ARBA00022679"/>
    </source>
</evidence>
<dbReference type="PANTHER" id="PTHR30616">
    <property type="entry name" value="UNCHARACTERIZED PROTEIN YFIH"/>
    <property type="match status" value="1"/>
</dbReference>
<reference evidence="12" key="2">
    <citation type="submission" date="2020-01" db="EMBL/GenBank/DDBJ databases">
        <authorList>
            <person name="Hornung B."/>
        </authorList>
    </citation>
    <scope>NUCLEOTIDE SEQUENCE</scope>
    <source>
        <strain evidence="12">PacBioINE</strain>
    </source>
</reference>
<comment type="catalytic activity">
    <reaction evidence="8">
        <text>adenosine + H2O + H(+) = inosine + NH4(+)</text>
        <dbReference type="Rhea" id="RHEA:24408"/>
        <dbReference type="ChEBI" id="CHEBI:15377"/>
        <dbReference type="ChEBI" id="CHEBI:15378"/>
        <dbReference type="ChEBI" id="CHEBI:16335"/>
        <dbReference type="ChEBI" id="CHEBI:17596"/>
        <dbReference type="ChEBI" id="CHEBI:28938"/>
        <dbReference type="EC" id="3.5.4.4"/>
    </reaction>
    <physiologicalReaction direction="left-to-right" evidence="8">
        <dbReference type="Rhea" id="RHEA:24409"/>
    </physiologicalReaction>
</comment>
<evidence type="ECO:0000313" key="13">
    <source>
        <dbReference type="EMBL" id="CEJ05758.1"/>
    </source>
</evidence>
<evidence type="ECO:0000256" key="10">
    <source>
        <dbReference type="ARBA" id="ARBA00049893"/>
    </source>
</evidence>
<dbReference type="Proteomes" id="UP000836597">
    <property type="component" value="Chromosome"/>
</dbReference>
<dbReference type="CDD" id="cd16833">
    <property type="entry name" value="YfiH"/>
    <property type="match status" value="1"/>
</dbReference>
<evidence type="ECO:0000256" key="7">
    <source>
        <dbReference type="ARBA" id="ARBA00022833"/>
    </source>
</evidence>
<dbReference type="EMBL" id="CDGJ01000003">
    <property type="protein sequence ID" value="CEJ05758.1"/>
    <property type="molecule type" value="Genomic_DNA"/>
</dbReference>
<dbReference type="EMBL" id="LR746496">
    <property type="protein sequence ID" value="CAA7602877.1"/>
    <property type="molecule type" value="Genomic_DNA"/>
</dbReference>
<dbReference type="InterPro" id="IPR003730">
    <property type="entry name" value="Cu_polyphenol_OxRdtase"/>
</dbReference>
<keyword evidence="5" id="KW-0479">Metal-binding</keyword>
<evidence type="ECO:0000256" key="2">
    <source>
        <dbReference type="ARBA" id="ARBA00003215"/>
    </source>
</evidence>